<evidence type="ECO:0000256" key="1">
    <source>
        <dbReference type="ARBA" id="ARBA00022448"/>
    </source>
</evidence>
<dbReference type="GO" id="GO:0012505">
    <property type="term" value="C:endomembrane system"/>
    <property type="evidence" value="ECO:0007669"/>
    <property type="project" value="TreeGrafter"/>
</dbReference>
<proteinExistence type="predicted"/>
<accession>A0A540NGX4</accession>
<organism evidence="6 7">
    <name type="scientific">Malus baccata</name>
    <name type="common">Siberian crab apple</name>
    <name type="synonym">Pyrus baccata</name>
    <dbReference type="NCBI Taxonomy" id="106549"/>
    <lineage>
        <taxon>Eukaryota</taxon>
        <taxon>Viridiplantae</taxon>
        <taxon>Streptophyta</taxon>
        <taxon>Embryophyta</taxon>
        <taxon>Tracheophyta</taxon>
        <taxon>Spermatophyta</taxon>
        <taxon>Magnoliopsida</taxon>
        <taxon>eudicotyledons</taxon>
        <taxon>Gunneridae</taxon>
        <taxon>Pentapetalae</taxon>
        <taxon>rosids</taxon>
        <taxon>fabids</taxon>
        <taxon>Rosales</taxon>
        <taxon>Rosaceae</taxon>
        <taxon>Amygdaloideae</taxon>
        <taxon>Maleae</taxon>
        <taxon>Malus</taxon>
    </lineage>
</organism>
<dbReference type="PANTHER" id="PTHR32468">
    <property type="entry name" value="CATION/H + ANTIPORTER"/>
    <property type="match status" value="1"/>
</dbReference>
<evidence type="ECO:0000259" key="5">
    <source>
        <dbReference type="Pfam" id="PF23259"/>
    </source>
</evidence>
<comment type="caution">
    <text evidence="6">The sequence shown here is derived from an EMBL/GenBank/DDBJ whole genome shotgun (WGS) entry which is preliminary data.</text>
</comment>
<evidence type="ECO:0000313" key="6">
    <source>
        <dbReference type="EMBL" id="TQE10284.1"/>
    </source>
</evidence>
<evidence type="ECO:0000313" key="7">
    <source>
        <dbReference type="Proteomes" id="UP000315295"/>
    </source>
</evidence>
<dbReference type="InterPro" id="IPR057290">
    <property type="entry name" value="CHX17_C"/>
</dbReference>
<keyword evidence="3" id="KW-0630">Potassium</keyword>
<dbReference type="GO" id="GO:0006885">
    <property type="term" value="P:regulation of pH"/>
    <property type="evidence" value="ECO:0007669"/>
    <property type="project" value="TreeGrafter"/>
</dbReference>
<dbReference type="GO" id="GO:0098662">
    <property type="term" value="P:inorganic cation transmembrane transport"/>
    <property type="evidence" value="ECO:0007669"/>
    <property type="project" value="TreeGrafter"/>
</dbReference>
<evidence type="ECO:0000256" key="3">
    <source>
        <dbReference type="ARBA" id="ARBA00022958"/>
    </source>
</evidence>
<gene>
    <name evidence="6" type="ORF">C1H46_004123</name>
</gene>
<dbReference type="STRING" id="106549.A0A540NGX4"/>
<sequence length="167" mass="18674">MHFAMVFIGGADDCEALAYAWRMAGHPDIRLTIIRINQRKKEVKTSSDDNDDSYDEEILKALANTGMEEKLDSLHLDDFRLKSMNVGRRHGNMSSSSKIFCFSDSDELGIVGDAVASSSFMACTSILVVQQGPFNLDEQDAREEMRDVENSLEQDMAAFVKTKNPLI</sequence>
<dbReference type="AlphaFoldDB" id="A0A540NGX4"/>
<reference evidence="6 7" key="1">
    <citation type="journal article" date="2019" name="G3 (Bethesda)">
        <title>Sequencing of a Wild Apple (Malus baccata) Genome Unravels the Differences Between Cultivated and Wild Apple Species Regarding Disease Resistance and Cold Tolerance.</title>
        <authorList>
            <person name="Chen X."/>
        </authorList>
    </citation>
    <scope>NUCLEOTIDE SEQUENCE [LARGE SCALE GENOMIC DNA]</scope>
    <source>
        <strain evidence="7">cv. Shandingzi</strain>
        <tissue evidence="6">Leaves</tissue>
    </source>
</reference>
<name>A0A540NGX4_MALBA</name>
<dbReference type="Proteomes" id="UP000315295">
    <property type="component" value="Unassembled WGS sequence"/>
</dbReference>
<evidence type="ECO:0000256" key="2">
    <source>
        <dbReference type="ARBA" id="ARBA00022538"/>
    </source>
</evidence>
<protein>
    <recommendedName>
        <fullName evidence="5">Cation/H(+) antiporter C-terminal domain-containing protein</fullName>
    </recommendedName>
</protein>
<dbReference type="PANTHER" id="PTHR32468:SF26">
    <property type="entry name" value="CATION_H(+) ANTIPORTER 15"/>
    <property type="match status" value="1"/>
</dbReference>
<evidence type="ECO:0000256" key="4">
    <source>
        <dbReference type="ARBA" id="ARBA00023065"/>
    </source>
</evidence>
<feature type="domain" description="Cation/H(+) antiporter C-terminal" evidence="5">
    <location>
        <begin position="4"/>
        <end position="131"/>
    </location>
</feature>
<dbReference type="Pfam" id="PF23259">
    <property type="entry name" value="CHX17_C"/>
    <property type="match status" value="1"/>
</dbReference>
<keyword evidence="7" id="KW-1185">Reference proteome</keyword>
<keyword evidence="2" id="KW-0633">Potassium transport</keyword>
<dbReference type="EMBL" id="VIEB01000044">
    <property type="protein sequence ID" value="TQE10284.1"/>
    <property type="molecule type" value="Genomic_DNA"/>
</dbReference>
<dbReference type="InterPro" id="IPR050794">
    <property type="entry name" value="CPA2_transporter"/>
</dbReference>
<dbReference type="GO" id="GO:0006813">
    <property type="term" value="P:potassium ion transport"/>
    <property type="evidence" value="ECO:0007669"/>
    <property type="project" value="UniProtKB-KW"/>
</dbReference>
<keyword evidence="1" id="KW-0813">Transport</keyword>
<keyword evidence="4" id="KW-0406">Ion transport</keyword>